<evidence type="ECO:0000313" key="2">
    <source>
        <dbReference type="WBParaSite" id="JU765_v2.g18498.t1"/>
    </source>
</evidence>
<accession>A0AC34QQJ8</accession>
<proteinExistence type="predicted"/>
<organism evidence="1 2">
    <name type="scientific">Panagrolaimus sp. JU765</name>
    <dbReference type="NCBI Taxonomy" id="591449"/>
    <lineage>
        <taxon>Eukaryota</taxon>
        <taxon>Metazoa</taxon>
        <taxon>Ecdysozoa</taxon>
        <taxon>Nematoda</taxon>
        <taxon>Chromadorea</taxon>
        <taxon>Rhabditida</taxon>
        <taxon>Tylenchina</taxon>
        <taxon>Panagrolaimomorpha</taxon>
        <taxon>Panagrolaimoidea</taxon>
        <taxon>Panagrolaimidae</taxon>
        <taxon>Panagrolaimus</taxon>
    </lineage>
</organism>
<reference evidence="2" key="1">
    <citation type="submission" date="2022-11" db="UniProtKB">
        <authorList>
            <consortium name="WormBaseParasite"/>
        </authorList>
    </citation>
    <scope>IDENTIFICATION</scope>
</reference>
<protein>
    <submittedName>
        <fullName evidence="2">Prefoldin subunit 3</fullName>
    </submittedName>
</protein>
<sequence length="221" mass="25372">MTEGEVAVSYVGNDSELDPVAHRYLKLDRPGQAQEVLDVFERMRKKGVPTAETITDVDGFLKENNCTIEEAQKKVEENFKKYKMVESNLMNQREKLKETEPDFLRGRELLTKLQDALADPDYEWPMEVRYPLADQVYSTAYIEKADTIFILLGFQTMAEVTVEEAESIFSKNLKDISKLTNDLSEEINFIKDQITTSEVNLAHLFNYSVNQKKVAVGLDEK</sequence>
<dbReference type="WBParaSite" id="JU765_v2.g18498.t1">
    <property type="protein sequence ID" value="JU765_v2.g18498.t1"/>
    <property type="gene ID" value="JU765_v2.g18498"/>
</dbReference>
<name>A0AC34QQJ8_9BILA</name>
<evidence type="ECO:0000313" key="1">
    <source>
        <dbReference type="Proteomes" id="UP000887576"/>
    </source>
</evidence>
<dbReference type="Proteomes" id="UP000887576">
    <property type="component" value="Unplaced"/>
</dbReference>